<dbReference type="AlphaFoldDB" id="A0AAD7MKI6"/>
<dbReference type="EMBL" id="JARKIB010000234">
    <property type="protein sequence ID" value="KAJ7720990.1"/>
    <property type="molecule type" value="Genomic_DNA"/>
</dbReference>
<keyword evidence="3" id="KW-1185">Reference proteome</keyword>
<sequence>MKRPRFWLPRFPFLGIAIVFVRGGGYFNIVAAVLVAATYLWMANRVREGVEKAWRGLNVVHRPAGEMGQSNTGRERGGGGQSLTCGWRTGSGKAAWRGRDMVCRLAREMGKSNTGREQGGGSTIFLMAVECVADAGDGLHIGCDMWCLGTCTREAAGARGRRASVADPVRAQRTLQCRHGVGTENERTRQGPIFPPPTRCRFFPQARRREDLMAVDNI</sequence>
<name>A0AAD7MKI6_9AGAR</name>
<dbReference type="Proteomes" id="UP001215598">
    <property type="component" value="Unassembled WGS sequence"/>
</dbReference>
<keyword evidence="1" id="KW-1133">Transmembrane helix</keyword>
<feature type="transmembrane region" description="Helical" evidence="1">
    <location>
        <begin position="12"/>
        <end position="42"/>
    </location>
</feature>
<organism evidence="2 3">
    <name type="scientific">Mycena metata</name>
    <dbReference type="NCBI Taxonomy" id="1033252"/>
    <lineage>
        <taxon>Eukaryota</taxon>
        <taxon>Fungi</taxon>
        <taxon>Dikarya</taxon>
        <taxon>Basidiomycota</taxon>
        <taxon>Agaricomycotina</taxon>
        <taxon>Agaricomycetes</taxon>
        <taxon>Agaricomycetidae</taxon>
        <taxon>Agaricales</taxon>
        <taxon>Marasmiineae</taxon>
        <taxon>Mycenaceae</taxon>
        <taxon>Mycena</taxon>
    </lineage>
</organism>
<evidence type="ECO:0000313" key="2">
    <source>
        <dbReference type="EMBL" id="KAJ7720990.1"/>
    </source>
</evidence>
<keyword evidence="1" id="KW-0472">Membrane</keyword>
<gene>
    <name evidence="2" type="ORF">B0H16DRAFT_1474091</name>
</gene>
<comment type="caution">
    <text evidence="2">The sequence shown here is derived from an EMBL/GenBank/DDBJ whole genome shotgun (WGS) entry which is preliminary data.</text>
</comment>
<accession>A0AAD7MKI6</accession>
<protein>
    <submittedName>
        <fullName evidence="2">Uncharacterized protein</fullName>
    </submittedName>
</protein>
<proteinExistence type="predicted"/>
<evidence type="ECO:0000256" key="1">
    <source>
        <dbReference type="SAM" id="Phobius"/>
    </source>
</evidence>
<reference evidence="2" key="1">
    <citation type="submission" date="2023-03" db="EMBL/GenBank/DDBJ databases">
        <title>Massive genome expansion in bonnet fungi (Mycena s.s.) driven by repeated elements and novel gene families across ecological guilds.</title>
        <authorList>
            <consortium name="Lawrence Berkeley National Laboratory"/>
            <person name="Harder C.B."/>
            <person name="Miyauchi S."/>
            <person name="Viragh M."/>
            <person name="Kuo A."/>
            <person name="Thoen E."/>
            <person name="Andreopoulos B."/>
            <person name="Lu D."/>
            <person name="Skrede I."/>
            <person name="Drula E."/>
            <person name="Henrissat B."/>
            <person name="Morin E."/>
            <person name="Kohler A."/>
            <person name="Barry K."/>
            <person name="LaButti K."/>
            <person name="Morin E."/>
            <person name="Salamov A."/>
            <person name="Lipzen A."/>
            <person name="Mereny Z."/>
            <person name="Hegedus B."/>
            <person name="Baldrian P."/>
            <person name="Stursova M."/>
            <person name="Weitz H."/>
            <person name="Taylor A."/>
            <person name="Grigoriev I.V."/>
            <person name="Nagy L.G."/>
            <person name="Martin F."/>
            <person name="Kauserud H."/>
        </authorList>
    </citation>
    <scope>NUCLEOTIDE SEQUENCE</scope>
    <source>
        <strain evidence="2">CBHHK182m</strain>
    </source>
</reference>
<keyword evidence="1" id="KW-0812">Transmembrane</keyword>
<evidence type="ECO:0000313" key="3">
    <source>
        <dbReference type="Proteomes" id="UP001215598"/>
    </source>
</evidence>